<dbReference type="GO" id="GO:0005829">
    <property type="term" value="C:cytosol"/>
    <property type="evidence" value="ECO:0007669"/>
    <property type="project" value="TreeGrafter"/>
</dbReference>
<evidence type="ECO:0000313" key="6">
    <source>
        <dbReference type="EMBL" id="CAD7434038.1"/>
    </source>
</evidence>
<organism evidence="6">
    <name type="scientific">Timema monikensis</name>
    <dbReference type="NCBI Taxonomy" id="170555"/>
    <lineage>
        <taxon>Eukaryota</taxon>
        <taxon>Metazoa</taxon>
        <taxon>Ecdysozoa</taxon>
        <taxon>Arthropoda</taxon>
        <taxon>Hexapoda</taxon>
        <taxon>Insecta</taxon>
        <taxon>Pterygota</taxon>
        <taxon>Neoptera</taxon>
        <taxon>Polyneoptera</taxon>
        <taxon>Phasmatodea</taxon>
        <taxon>Timematodea</taxon>
        <taxon>Timematoidea</taxon>
        <taxon>Timematidae</taxon>
        <taxon>Timema</taxon>
    </lineage>
</organism>
<evidence type="ECO:0000256" key="4">
    <source>
        <dbReference type="ARBA" id="ARBA00023242"/>
    </source>
</evidence>
<evidence type="ECO:0000256" key="2">
    <source>
        <dbReference type="ARBA" id="ARBA00004496"/>
    </source>
</evidence>
<proteinExistence type="predicted"/>
<evidence type="ECO:0000256" key="1">
    <source>
        <dbReference type="ARBA" id="ARBA00004123"/>
    </source>
</evidence>
<dbReference type="GO" id="GO:0008180">
    <property type="term" value="C:COP9 signalosome"/>
    <property type="evidence" value="ECO:0007669"/>
    <property type="project" value="TreeGrafter"/>
</dbReference>
<evidence type="ECO:0000259" key="5">
    <source>
        <dbReference type="Pfam" id="PF22241"/>
    </source>
</evidence>
<sequence length="324" mass="37159">MALSVVSVKQQLLSIASVGGTHREQSDKYRSLLESLLKVLTGDDIVEALKSFIDAIVNENVSLVISRQILTEVCTHLTQLDDNISKGVAHYTLDKVCTKDLIFILIILTSFKQVQPRVISFEEQVASIRQHLADIYEREQSWREAANVLVGIPLETGQKQYSVDYKLETYLKIARLYLENDDSVQAEAFINRASLLQAESKNEQLQVYYKVCYARVLDYRRKFIEAAQRYNELSYRCIIHEEERLTALRNALICTILASAGQQRSRMLATLFKDERCQQLPAYAILEKMYLDRIIRRSELQEFGNLLQPHQKASTLDGISISVF</sequence>
<feature type="domain" description="PSMD12/CSN4-like N-terminal" evidence="5">
    <location>
        <begin position="9"/>
        <end position="241"/>
    </location>
</feature>
<dbReference type="InterPro" id="IPR054559">
    <property type="entry name" value="PSMD12-CSN4-like_N"/>
</dbReference>
<dbReference type="PANTHER" id="PTHR10855">
    <property type="entry name" value="26S PROTEASOME NON-ATPASE REGULATORY SUBUNIT 12/COP9 SIGNALOSOME COMPLEX SUBUNIT 4"/>
    <property type="match status" value="1"/>
</dbReference>
<name>A0A7R9HSY8_9NEOP</name>
<comment type="subcellular location">
    <subcellularLocation>
        <location evidence="2">Cytoplasm</location>
    </subcellularLocation>
    <subcellularLocation>
        <location evidence="1">Nucleus</location>
    </subcellularLocation>
</comment>
<dbReference type="PANTHER" id="PTHR10855:SF2">
    <property type="entry name" value="COP9 SIGNALOSOME COMPLEX SUBUNIT 4"/>
    <property type="match status" value="1"/>
</dbReference>
<protein>
    <recommendedName>
        <fullName evidence="5">PSMD12/CSN4-like N-terminal domain-containing protein</fullName>
    </recommendedName>
</protein>
<reference evidence="6" key="1">
    <citation type="submission" date="2020-11" db="EMBL/GenBank/DDBJ databases">
        <authorList>
            <person name="Tran Van P."/>
        </authorList>
    </citation>
    <scope>NUCLEOTIDE SEQUENCE</scope>
</reference>
<gene>
    <name evidence="6" type="ORF">TMSB3V08_LOCUS10701</name>
</gene>
<dbReference type="EMBL" id="OB797048">
    <property type="protein sequence ID" value="CAD7434038.1"/>
    <property type="molecule type" value="Genomic_DNA"/>
</dbReference>
<keyword evidence="4" id="KW-0539">Nucleus</keyword>
<dbReference type="Pfam" id="PF22241">
    <property type="entry name" value="PSMD12-CSN4_N"/>
    <property type="match status" value="1"/>
</dbReference>
<keyword evidence="3" id="KW-0963">Cytoplasm</keyword>
<dbReference type="InterPro" id="IPR040134">
    <property type="entry name" value="PSMD12/CSN4"/>
</dbReference>
<dbReference type="AlphaFoldDB" id="A0A7R9HSY8"/>
<accession>A0A7R9HSY8</accession>
<evidence type="ECO:0000256" key="3">
    <source>
        <dbReference type="ARBA" id="ARBA00022490"/>
    </source>
</evidence>